<dbReference type="SUPFAM" id="SSF56935">
    <property type="entry name" value="Porins"/>
    <property type="match status" value="1"/>
</dbReference>
<keyword evidence="6 15" id="KW-0732">Signal</keyword>
<dbReference type="RefSeq" id="WP_137312852.1">
    <property type="nucleotide sequence ID" value="NZ_CP040017.1"/>
</dbReference>
<evidence type="ECO:0000256" key="9">
    <source>
        <dbReference type="ARBA" id="ARBA00023077"/>
    </source>
</evidence>
<dbReference type="InterPro" id="IPR000531">
    <property type="entry name" value="Beta-barrel_TonB"/>
</dbReference>
<keyword evidence="20" id="KW-1185">Reference proteome</keyword>
<dbReference type="EMBL" id="CP040017">
    <property type="protein sequence ID" value="QCP09966.1"/>
    <property type="molecule type" value="Genomic_DNA"/>
</dbReference>
<keyword evidence="9 14" id="KW-0798">TonB box</keyword>
<comment type="similarity">
    <text evidence="12 14">Belongs to the TonB-dependent receptor family.</text>
</comment>
<dbReference type="Gene3D" id="2.40.170.20">
    <property type="entry name" value="TonB-dependent receptor, beta-barrel domain"/>
    <property type="match status" value="1"/>
</dbReference>
<keyword evidence="5 12" id="KW-0812">Transmembrane</keyword>
<dbReference type="InterPro" id="IPR010917">
    <property type="entry name" value="TonB_rcpt_CS"/>
</dbReference>
<evidence type="ECO:0000256" key="6">
    <source>
        <dbReference type="ARBA" id="ARBA00022729"/>
    </source>
</evidence>
<dbReference type="GO" id="GO:0006826">
    <property type="term" value="P:iron ion transport"/>
    <property type="evidence" value="ECO:0007669"/>
    <property type="project" value="UniProtKB-KW"/>
</dbReference>
<feature type="domain" description="TonB-dependent receptor-like beta-barrel" evidence="16">
    <location>
        <begin position="292"/>
        <end position="732"/>
    </location>
</feature>
<sequence>MTRSVPLPLLAGGFAVAVLGGGALAAPPETLPAEPPEQAAQAAQAAQAETAPAVPRIIVTSQRREQALQEVPAAITAIDAGELARRQVGDIKALSANAPSLLISDTPVGKNNMIIGMRGIAPTSISSNNDPTVGIYVNGVYYARTAGANAALVDMDAVEVIRGPQGTLFGRNTIGGALNMTTRAPQPAFEGSVTAGVGNYRQRSLTGIVNVPLGDTTALRLVVDGLRHDGRGRSAALGEQLGDEDRRYVRASLRSRPLRDLLVDVTWDRFRSDAASQVWIVHFFDPAIAARALAPIAGYVQDGGYTSYAGFNPRNTTDVDNTTATVRWNAGPATVKSISAYRHLATVSGYDLDATPVFVNQLQRYAVGGHQFTQELQVYGSALDDRLDWIAGAYYFSEALRDSSLVTTPSGANMLGRLNEFDSDQTSASVFGQLTYAVLPRLRATAGARLVRDKREVDYHAPRYLVQTGAMLAGSAGCALAAAGLDAGGCRYVPAALHARYTPWTLGLDYRFDDGTLLYGKVSRGFRSGGFQPAGATTAFGYAPFDKEQVMSYEAGAKTELLQRRLRLNLAAYVAKYTDIQQITPQFPPGSTTTISAVVNAGDATIKGLELDAVLRLANLSLSAAIGLTDPAFDNGPFEGLPFVTTARTTVALGADYPLATPLGQLDLHADYNWRSKVAYFQPVNTNTLPFQPLSAGQIASNSQPPFGLLNAMVTLNLRGERTRVSLWGKNLAGKYYLARSNSFAIQGYNNQTPGDPRTFGINLEQRF</sequence>
<dbReference type="OrthoDB" id="8538693at2"/>
<dbReference type="Proteomes" id="UP000584325">
    <property type="component" value="Unassembled WGS sequence"/>
</dbReference>
<name>A0A4P8HLZ7_9BURK</name>
<comment type="subcellular location">
    <subcellularLocation>
        <location evidence="1 12">Cell outer membrane</location>
        <topology evidence="1 12">Multi-pass membrane protein</topology>
    </subcellularLocation>
</comment>
<evidence type="ECO:0000313" key="21">
    <source>
        <dbReference type="Proteomes" id="UP000584325"/>
    </source>
</evidence>
<dbReference type="InterPro" id="IPR039426">
    <property type="entry name" value="TonB-dep_rcpt-like"/>
</dbReference>
<keyword evidence="7" id="KW-0408">Iron</keyword>
<dbReference type="InterPro" id="IPR036942">
    <property type="entry name" value="Beta-barrel_TonB_sf"/>
</dbReference>
<feature type="short sequence motif" description="TonB C-terminal box" evidence="13">
    <location>
        <begin position="751"/>
        <end position="768"/>
    </location>
</feature>
<dbReference type="GO" id="GO:0009279">
    <property type="term" value="C:cell outer membrane"/>
    <property type="evidence" value="ECO:0007669"/>
    <property type="project" value="UniProtKB-SubCell"/>
</dbReference>
<dbReference type="AlphaFoldDB" id="A0A4P8HLZ7"/>
<evidence type="ECO:0000256" key="11">
    <source>
        <dbReference type="ARBA" id="ARBA00023237"/>
    </source>
</evidence>
<evidence type="ECO:0000256" key="2">
    <source>
        <dbReference type="ARBA" id="ARBA00022448"/>
    </source>
</evidence>
<dbReference type="PANTHER" id="PTHR32552:SF81">
    <property type="entry name" value="TONB-DEPENDENT OUTER MEMBRANE RECEPTOR"/>
    <property type="match status" value="1"/>
</dbReference>
<keyword evidence="4" id="KW-0410">Iron transport</keyword>
<keyword evidence="8" id="KW-0406">Ion transport</keyword>
<evidence type="ECO:0000256" key="1">
    <source>
        <dbReference type="ARBA" id="ARBA00004571"/>
    </source>
</evidence>
<feature type="domain" description="TonB-dependent receptor plug" evidence="17">
    <location>
        <begin position="68"/>
        <end position="177"/>
    </location>
</feature>
<accession>A0A4P8HLZ7</accession>
<keyword evidence="18" id="KW-0675">Receptor</keyword>
<reference evidence="19 20" key="1">
    <citation type="submission" date="2019-05" db="EMBL/GenBank/DDBJ databases">
        <title>Draft Genome Sequences of Six Type Strains of the Genus Massilia.</title>
        <authorList>
            <person name="Miess H."/>
            <person name="Frediansyhah A."/>
            <person name="Gross H."/>
        </authorList>
    </citation>
    <scope>NUCLEOTIDE SEQUENCE [LARGE SCALE GENOMIC DNA]</scope>
    <source>
        <strain evidence="19 20">DSMZ 26121</strain>
    </source>
</reference>
<protein>
    <submittedName>
        <fullName evidence="18">Iron complex outermembrane receptor protein</fullName>
    </submittedName>
    <submittedName>
        <fullName evidence="19">TonB-dependent receptor</fullName>
    </submittedName>
</protein>
<proteinExistence type="inferred from homology"/>
<gene>
    <name evidence="19" type="ORF">FCL38_05675</name>
    <name evidence="18" type="ORF">FHS02_000740</name>
</gene>
<keyword evidence="2 12" id="KW-0813">Transport</keyword>
<dbReference type="EMBL" id="JACHXS010000001">
    <property type="protein sequence ID" value="MBB3219953.1"/>
    <property type="molecule type" value="Genomic_DNA"/>
</dbReference>
<evidence type="ECO:0000256" key="14">
    <source>
        <dbReference type="RuleBase" id="RU003357"/>
    </source>
</evidence>
<evidence type="ECO:0000313" key="19">
    <source>
        <dbReference type="EMBL" id="QCP09966.1"/>
    </source>
</evidence>
<dbReference type="Pfam" id="PF00593">
    <property type="entry name" value="TonB_dep_Rec_b-barrel"/>
    <property type="match status" value="1"/>
</dbReference>
<evidence type="ECO:0000259" key="17">
    <source>
        <dbReference type="Pfam" id="PF07715"/>
    </source>
</evidence>
<keyword evidence="3 12" id="KW-1134">Transmembrane beta strand</keyword>
<feature type="signal peptide" evidence="15">
    <location>
        <begin position="1"/>
        <end position="25"/>
    </location>
</feature>
<feature type="chain" id="PRO_5044607216" evidence="15">
    <location>
        <begin position="26"/>
        <end position="768"/>
    </location>
</feature>
<evidence type="ECO:0000313" key="18">
    <source>
        <dbReference type="EMBL" id="MBB3219953.1"/>
    </source>
</evidence>
<dbReference type="Pfam" id="PF07715">
    <property type="entry name" value="Plug"/>
    <property type="match status" value="1"/>
</dbReference>
<evidence type="ECO:0000256" key="5">
    <source>
        <dbReference type="ARBA" id="ARBA00022692"/>
    </source>
</evidence>
<organism evidence="18 21">
    <name type="scientific">Pseudoduganella umbonata</name>
    <dbReference type="NCBI Taxonomy" id="864828"/>
    <lineage>
        <taxon>Bacteria</taxon>
        <taxon>Pseudomonadati</taxon>
        <taxon>Pseudomonadota</taxon>
        <taxon>Betaproteobacteria</taxon>
        <taxon>Burkholderiales</taxon>
        <taxon>Oxalobacteraceae</taxon>
        <taxon>Telluria group</taxon>
        <taxon>Pseudoduganella</taxon>
    </lineage>
</organism>
<evidence type="ECO:0000256" key="8">
    <source>
        <dbReference type="ARBA" id="ARBA00023065"/>
    </source>
</evidence>
<evidence type="ECO:0000256" key="13">
    <source>
        <dbReference type="PROSITE-ProRule" id="PRU10144"/>
    </source>
</evidence>
<evidence type="ECO:0000256" key="15">
    <source>
        <dbReference type="SAM" id="SignalP"/>
    </source>
</evidence>
<evidence type="ECO:0000256" key="10">
    <source>
        <dbReference type="ARBA" id="ARBA00023136"/>
    </source>
</evidence>
<dbReference type="InterPro" id="IPR012910">
    <property type="entry name" value="Plug_dom"/>
</dbReference>
<reference evidence="18 21" key="2">
    <citation type="submission" date="2020-08" db="EMBL/GenBank/DDBJ databases">
        <title>Genomic Encyclopedia of Type Strains, Phase III (KMG-III): the genomes of soil and plant-associated and newly described type strains.</title>
        <authorList>
            <person name="Whitman W."/>
        </authorList>
    </citation>
    <scope>NUCLEOTIDE SEQUENCE [LARGE SCALE GENOMIC DNA]</scope>
    <source>
        <strain evidence="18 21">CECT 7753</strain>
    </source>
</reference>
<dbReference type="PROSITE" id="PS01156">
    <property type="entry name" value="TONB_DEPENDENT_REC_2"/>
    <property type="match status" value="1"/>
</dbReference>
<keyword evidence="11 12" id="KW-0998">Cell outer membrane</keyword>
<dbReference type="PROSITE" id="PS52016">
    <property type="entry name" value="TONB_DEPENDENT_REC_3"/>
    <property type="match status" value="1"/>
</dbReference>
<evidence type="ECO:0000259" key="16">
    <source>
        <dbReference type="Pfam" id="PF00593"/>
    </source>
</evidence>
<dbReference type="PANTHER" id="PTHR32552">
    <property type="entry name" value="FERRICHROME IRON RECEPTOR-RELATED"/>
    <property type="match status" value="1"/>
</dbReference>
<evidence type="ECO:0000256" key="3">
    <source>
        <dbReference type="ARBA" id="ARBA00022452"/>
    </source>
</evidence>
<keyword evidence="10 12" id="KW-0472">Membrane</keyword>
<dbReference type="Proteomes" id="UP000298763">
    <property type="component" value="Chromosome"/>
</dbReference>
<evidence type="ECO:0000256" key="4">
    <source>
        <dbReference type="ARBA" id="ARBA00022496"/>
    </source>
</evidence>
<evidence type="ECO:0000256" key="7">
    <source>
        <dbReference type="ARBA" id="ARBA00023004"/>
    </source>
</evidence>
<evidence type="ECO:0000256" key="12">
    <source>
        <dbReference type="PROSITE-ProRule" id="PRU01360"/>
    </source>
</evidence>
<evidence type="ECO:0000313" key="20">
    <source>
        <dbReference type="Proteomes" id="UP000298763"/>
    </source>
</evidence>